<dbReference type="HOGENOM" id="CLU_391726_0_0_9"/>
<dbReference type="STRING" id="1126833.VN24_22595"/>
<dbReference type="Pfam" id="PF02065">
    <property type="entry name" value="Melibiase"/>
    <property type="match status" value="1"/>
</dbReference>
<evidence type="ECO:0000313" key="2">
    <source>
        <dbReference type="Proteomes" id="UP000032633"/>
    </source>
</evidence>
<dbReference type="InterPro" id="IPR017853">
    <property type="entry name" value="GH"/>
</dbReference>
<sequence>MNTESHIGNELYRIQIEGSQDTLWSYRLESSGETCAVSPPVFEIDGRICAAAISEIKETVMLELKNGSREYRLRGSFQEDERLQLEIVFRVAPGNPVMRFHYRLLAREAHRLTKQAGEDNIVYARISFGGYGRFREIRLADFDEFTHQYGLTENELGEAHFDNGKIFTGPLTVALGDRHAALLAYEHGSQSTDLYVGFQADASRQLTLLAVKGNYCDGDRIDTDQGYRTLWMQFAAVQGDAADLAEVYRAFALRHFSDNASSRSPYIFYNTWNFQERNRYWNKQTYLASMNLGHILSEIDVAYRMGIEVYVIDMGWFIKSGDWDISLERFPDGLDLVKEKLDGYGMKLGLWFDPKAVALSSRLYRTFEHCIVSWDGVREAPHPIWETEESVRMCLVSPFGMAFADKLIELAKRLGVVYFKWDAISQYGCNDPGHDHGDGNATAEERGHRFAFQLPLKLVEIAKKVSEAIPEAIIDFDVTEGYRCVGLSFLEAGKYFLINNGPYYPNFDLPRTDPGEFYNYNVFFQPGPARSMLCRSAYAYDKWIPSVLFLVHYFPDDFAPNQNISVASLILGHNGIWGDLLGVSEKGVERIGRLLGLYKQVREDITASYPVTGGGAGRTPETYEKINAENGRGVAVLFASSFGQPFDRPRPVKITYVTSNPVDKKIWHPSNVEVRFDSKGRAVIEASFTDADAAIVFFGVDDAL</sequence>
<proteinExistence type="predicted"/>
<dbReference type="SUPFAM" id="SSF51445">
    <property type="entry name" value="(Trans)glycosidases"/>
    <property type="match status" value="1"/>
</dbReference>
<reference evidence="1 2" key="1">
    <citation type="journal article" date="2015" name="J. Biotechnol.">
        <title>Complete genome sequence of Paenibacillus beijingensis 7188(T) (=DSM 24997(T)), a novel rhizobacterium from jujube garden soil.</title>
        <authorList>
            <person name="Kwak Y."/>
            <person name="Shin J.H."/>
        </authorList>
    </citation>
    <scope>NUCLEOTIDE SEQUENCE [LARGE SCALE GENOMIC DNA]</scope>
    <source>
        <strain evidence="1 2">DSM 24997</strain>
    </source>
</reference>
<dbReference type="PATRIC" id="fig|1126833.4.peg.4968"/>
<dbReference type="EMBL" id="CP011058">
    <property type="protein sequence ID" value="AJY76837.1"/>
    <property type="molecule type" value="Genomic_DNA"/>
</dbReference>
<keyword evidence="2" id="KW-1185">Reference proteome</keyword>
<dbReference type="KEGG" id="pbj:VN24_22595"/>
<accession>A0A0D5NP99</accession>
<name>A0A0D5NP99_9BACL</name>
<organism evidence="1 2">
    <name type="scientific">Paenibacillus beijingensis</name>
    <dbReference type="NCBI Taxonomy" id="1126833"/>
    <lineage>
        <taxon>Bacteria</taxon>
        <taxon>Bacillati</taxon>
        <taxon>Bacillota</taxon>
        <taxon>Bacilli</taxon>
        <taxon>Bacillales</taxon>
        <taxon>Paenibacillaceae</taxon>
        <taxon>Paenibacillus</taxon>
    </lineage>
</organism>
<evidence type="ECO:0000313" key="1">
    <source>
        <dbReference type="EMBL" id="AJY76837.1"/>
    </source>
</evidence>
<dbReference type="Gene3D" id="3.20.20.70">
    <property type="entry name" value="Aldolase class I"/>
    <property type="match status" value="1"/>
</dbReference>
<dbReference type="AlphaFoldDB" id="A0A0D5NP99"/>
<evidence type="ECO:0008006" key="3">
    <source>
        <dbReference type="Google" id="ProtNLM"/>
    </source>
</evidence>
<dbReference type="Proteomes" id="UP000032633">
    <property type="component" value="Chromosome"/>
</dbReference>
<dbReference type="InterPro" id="IPR013785">
    <property type="entry name" value="Aldolase_TIM"/>
</dbReference>
<protein>
    <recommendedName>
        <fullName evidence="3">Alpha-galactosidase</fullName>
    </recommendedName>
</protein>
<dbReference type="OrthoDB" id="9758822at2"/>
<gene>
    <name evidence="1" type="ORF">VN24_22595</name>
</gene>
<dbReference type="RefSeq" id="WP_045672262.1">
    <property type="nucleotide sequence ID" value="NZ_CP011058.1"/>
</dbReference>
<reference evidence="2" key="2">
    <citation type="submission" date="2015-03" db="EMBL/GenBank/DDBJ databases">
        <title>Genome sequence of Paenibacillus beijingensis strain DSM 24997T.</title>
        <authorList>
            <person name="Kwak Y."/>
            <person name="Shin J.-H."/>
        </authorList>
    </citation>
    <scope>NUCLEOTIDE SEQUENCE [LARGE SCALE GENOMIC DNA]</scope>
    <source>
        <strain evidence="2">DSM 24997</strain>
    </source>
</reference>